<dbReference type="OrthoDB" id="125212at2759"/>
<dbReference type="EMBL" id="CCYD01002664">
    <property type="protein sequence ID" value="CEG47605.1"/>
    <property type="molecule type" value="Genomic_DNA"/>
</dbReference>
<dbReference type="GeneID" id="36399811"/>
<protein>
    <submittedName>
        <fullName evidence="2">ATP-BINDING CASSETTE TRANSPORTER</fullName>
    </submittedName>
</protein>
<reference evidence="3" key="1">
    <citation type="submission" date="2014-09" db="EMBL/GenBank/DDBJ databases">
        <authorList>
            <person name="Sharma Rahul"/>
            <person name="Thines Marco"/>
        </authorList>
    </citation>
    <scope>NUCLEOTIDE SEQUENCE [LARGE SCALE GENOMIC DNA]</scope>
</reference>
<feature type="region of interest" description="Disordered" evidence="1">
    <location>
        <begin position="1"/>
        <end position="55"/>
    </location>
</feature>
<evidence type="ECO:0000256" key="1">
    <source>
        <dbReference type="SAM" id="MobiDB-lite"/>
    </source>
</evidence>
<keyword evidence="2" id="KW-0547">Nucleotide-binding</keyword>
<feature type="compositionally biased region" description="Basic and acidic residues" evidence="1">
    <location>
        <begin position="8"/>
        <end position="29"/>
    </location>
</feature>
<feature type="compositionally biased region" description="Polar residues" evidence="1">
    <location>
        <begin position="30"/>
        <end position="47"/>
    </location>
</feature>
<proteinExistence type="predicted"/>
<organism evidence="2 3">
    <name type="scientific">Plasmopara halstedii</name>
    <name type="common">Downy mildew of sunflower</name>
    <dbReference type="NCBI Taxonomy" id="4781"/>
    <lineage>
        <taxon>Eukaryota</taxon>
        <taxon>Sar</taxon>
        <taxon>Stramenopiles</taxon>
        <taxon>Oomycota</taxon>
        <taxon>Peronosporomycetes</taxon>
        <taxon>Peronosporales</taxon>
        <taxon>Peronosporaceae</taxon>
        <taxon>Plasmopara</taxon>
    </lineage>
</organism>
<accession>A0A0P1B0Y7</accession>
<keyword evidence="2" id="KW-0067">ATP-binding</keyword>
<dbReference type="AlphaFoldDB" id="A0A0P1B0Y7"/>
<keyword evidence="3" id="KW-1185">Reference proteome</keyword>
<evidence type="ECO:0000313" key="2">
    <source>
        <dbReference type="EMBL" id="CEG47605.1"/>
    </source>
</evidence>
<dbReference type="STRING" id="4781.A0A0P1B0Y7"/>
<evidence type="ECO:0000313" key="3">
    <source>
        <dbReference type="Proteomes" id="UP000054928"/>
    </source>
</evidence>
<dbReference type="RefSeq" id="XP_024583974.1">
    <property type="nucleotide sequence ID" value="XM_024718591.1"/>
</dbReference>
<dbReference type="GO" id="GO:0005524">
    <property type="term" value="F:ATP binding"/>
    <property type="evidence" value="ECO:0007669"/>
    <property type="project" value="UniProtKB-KW"/>
</dbReference>
<dbReference type="Proteomes" id="UP000054928">
    <property type="component" value="Unassembled WGS sequence"/>
</dbReference>
<name>A0A0P1B0Y7_PLAHL</name>
<sequence>MGSTESSEAAKDASRQRGKRAAEKNDQTLDTKQSTSKTKQPARNTGQPVKKNKEGSTFMASVATNRMTAAITTGPDDCTATTVVTRPNGSKIMIPEIIATKDKGVDVKQQRMSPTAVAAAHAVTDFESVSEEKATPSFAELAWHAWSACATMAAMGSKEAAEEMLCALSDSTGVLFTSTVVTPPAGAMMASPDIVKEWKKEDYIKLMPAFLKYVTNHGRRIESLSAVELFILARAFCRFRVIKYEVEENEKSLAERVLAIETRRSKERKVAWELTRAFTLFYPQYPIRSCGLRFRTTNAVLMDKAHIEHEAAFEFISINRCLSKWLKKIIVISLLRDSSEDCTRASSNIVLVNGEVVHCGSWEEVFKHLQDRGVQCSSQKDVFMCLSDKKTNAALVDLENGTTKSVSILKLADELVLSAKSPIVETQAGDEDHFINVNKFCSTQSRPMSSEDKTAVKKGAFMYAVDLSAKREYKRDDEEDFDAGNWLMSWFEHQIDSTPLTTKAAARKLIATWAAVHMGPSAYARVRSKRHLVQLSSVL</sequence>
<dbReference type="OMA" id="WELTRAF"/>